<name>A0AAN6Z6Y9_9PEZI</name>
<dbReference type="GeneID" id="87823505"/>
<sequence>MNMGHSGLSFCSGSMGSDETGIAAYEGRLGCLCEPTWEPSRGGYSWPPGPSDPLQSVLQPPKCTPIGCKPDPERATGEGLSSASPTSAKNHRACHSRHYGVYDAEMPVFFFKNQAAPVRMSSTYPDSAMPTTTSLASRIEKQARVHRLQFQSCSAGK</sequence>
<keyword evidence="3" id="KW-1185">Reference proteome</keyword>
<evidence type="ECO:0000313" key="2">
    <source>
        <dbReference type="EMBL" id="KAK4126534.1"/>
    </source>
</evidence>
<reference evidence="2" key="2">
    <citation type="submission" date="2023-05" db="EMBL/GenBank/DDBJ databases">
        <authorList>
            <consortium name="Lawrence Berkeley National Laboratory"/>
            <person name="Steindorff A."/>
            <person name="Hensen N."/>
            <person name="Bonometti L."/>
            <person name="Westerberg I."/>
            <person name="Brannstrom I.O."/>
            <person name="Guillou S."/>
            <person name="Cros-Aarteil S."/>
            <person name="Calhoun S."/>
            <person name="Haridas S."/>
            <person name="Kuo A."/>
            <person name="Mondo S."/>
            <person name="Pangilinan J."/>
            <person name="Riley R."/>
            <person name="Labutti K."/>
            <person name="Andreopoulos B."/>
            <person name="Lipzen A."/>
            <person name="Chen C."/>
            <person name="Yanf M."/>
            <person name="Daum C."/>
            <person name="Ng V."/>
            <person name="Clum A."/>
            <person name="Ohm R."/>
            <person name="Martin F."/>
            <person name="Silar P."/>
            <person name="Natvig D."/>
            <person name="Lalanne C."/>
            <person name="Gautier V."/>
            <person name="Ament-Velasquez S.L."/>
            <person name="Kruys A."/>
            <person name="Hutchinson M.I."/>
            <person name="Powell A.J."/>
            <person name="Barry K."/>
            <person name="Miller A.N."/>
            <person name="Grigoriev I.V."/>
            <person name="Debuchy R."/>
            <person name="Gladieux P."/>
            <person name="Thoren M.H."/>
            <person name="Johannesson H."/>
        </authorList>
    </citation>
    <scope>NUCLEOTIDE SEQUENCE</scope>
    <source>
        <strain evidence="2">CBS 731.68</strain>
    </source>
</reference>
<dbReference type="Proteomes" id="UP001302602">
    <property type="component" value="Unassembled WGS sequence"/>
</dbReference>
<protein>
    <submittedName>
        <fullName evidence="2">Uncharacterized protein</fullName>
    </submittedName>
</protein>
<reference evidence="2" key="1">
    <citation type="journal article" date="2023" name="Mol. Phylogenet. Evol.">
        <title>Genome-scale phylogeny and comparative genomics of the fungal order Sordariales.</title>
        <authorList>
            <person name="Hensen N."/>
            <person name="Bonometti L."/>
            <person name="Westerberg I."/>
            <person name="Brannstrom I.O."/>
            <person name="Guillou S."/>
            <person name="Cros-Aarteil S."/>
            <person name="Calhoun S."/>
            <person name="Haridas S."/>
            <person name="Kuo A."/>
            <person name="Mondo S."/>
            <person name="Pangilinan J."/>
            <person name="Riley R."/>
            <person name="LaButti K."/>
            <person name="Andreopoulos B."/>
            <person name="Lipzen A."/>
            <person name="Chen C."/>
            <person name="Yan M."/>
            <person name="Daum C."/>
            <person name="Ng V."/>
            <person name="Clum A."/>
            <person name="Steindorff A."/>
            <person name="Ohm R.A."/>
            <person name="Martin F."/>
            <person name="Silar P."/>
            <person name="Natvig D.O."/>
            <person name="Lalanne C."/>
            <person name="Gautier V."/>
            <person name="Ament-Velasquez S.L."/>
            <person name="Kruys A."/>
            <person name="Hutchinson M.I."/>
            <person name="Powell A.J."/>
            <person name="Barry K."/>
            <person name="Miller A.N."/>
            <person name="Grigoriev I.V."/>
            <person name="Debuchy R."/>
            <person name="Gladieux P."/>
            <person name="Hiltunen Thoren M."/>
            <person name="Johannesson H."/>
        </authorList>
    </citation>
    <scope>NUCLEOTIDE SEQUENCE</scope>
    <source>
        <strain evidence="2">CBS 731.68</strain>
    </source>
</reference>
<comment type="caution">
    <text evidence="2">The sequence shown here is derived from an EMBL/GenBank/DDBJ whole genome shotgun (WGS) entry which is preliminary data.</text>
</comment>
<evidence type="ECO:0000313" key="3">
    <source>
        <dbReference type="Proteomes" id="UP001302602"/>
    </source>
</evidence>
<dbReference type="AlphaFoldDB" id="A0AAN6Z6Y9"/>
<feature type="region of interest" description="Disordered" evidence="1">
    <location>
        <begin position="44"/>
        <end position="91"/>
    </location>
</feature>
<evidence type="ECO:0000256" key="1">
    <source>
        <dbReference type="SAM" id="MobiDB-lite"/>
    </source>
</evidence>
<gene>
    <name evidence="2" type="ORF">N657DRAFT_311300</name>
</gene>
<dbReference type="RefSeq" id="XP_062650305.1">
    <property type="nucleotide sequence ID" value="XM_062786737.1"/>
</dbReference>
<accession>A0AAN6Z6Y9</accession>
<dbReference type="EMBL" id="MU853225">
    <property type="protein sequence ID" value="KAK4126534.1"/>
    <property type="molecule type" value="Genomic_DNA"/>
</dbReference>
<proteinExistence type="predicted"/>
<organism evidence="2 3">
    <name type="scientific">Parathielavia appendiculata</name>
    <dbReference type="NCBI Taxonomy" id="2587402"/>
    <lineage>
        <taxon>Eukaryota</taxon>
        <taxon>Fungi</taxon>
        <taxon>Dikarya</taxon>
        <taxon>Ascomycota</taxon>
        <taxon>Pezizomycotina</taxon>
        <taxon>Sordariomycetes</taxon>
        <taxon>Sordariomycetidae</taxon>
        <taxon>Sordariales</taxon>
        <taxon>Chaetomiaceae</taxon>
        <taxon>Parathielavia</taxon>
    </lineage>
</organism>
<feature type="compositionally biased region" description="Polar residues" evidence="1">
    <location>
        <begin position="79"/>
        <end position="88"/>
    </location>
</feature>